<dbReference type="PANTHER" id="PTHR24198:SF165">
    <property type="entry name" value="ANKYRIN REPEAT-CONTAINING PROTEIN-RELATED"/>
    <property type="match status" value="1"/>
</dbReference>
<evidence type="ECO:0000313" key="1">
    <source>
        <dbReference type="EMBL" id="CAJ2505921.1"/>
    </source>
</evidence>
<accession>A0AAI8VJY0</accession>
<dbReference type="Proteomes" id="UP001295740">
    <property type="component" value="Unassembled WGS sequence"/>
</dbReference>
<evidence type="ECO:0000313" key="2">
    <source>
        <dbReference type="Proteomes" id="UP001295740"/>
    </source>
</evidence>
<dbReference type="PANTHER" id="PTHR24198">
    <property type="entry name" value="ANKYRIN REPEAT AND PROTEIN KINASE DOMAIN-CONTAINING PROTEIN"/>
    <property type="match status" value="1"/>
</dbReference>
<dbReference type="SUPFAM" id="SSF48403">
    <property type="entry name" value="Ankyrin repeat"/>
    <property type="match status" value="1"/>
</dbReference>
<dbReference type="InterPro" id="IPR036770">
    <property type="entry name" value="Ankyrin_rpt-contain_sf"/>
</dbReference>
<dbReference type="AlphaFoldDB" id="A0AAI8VJY0"/>
<organism evidence="1 2">
    <name type="scientific">Anthostomella pinea</name>
    <dbReference type="NCBI Taxonomy" id="933095"/>
    <lineage>
        <taxon>Eukaryota</taxon>
        <taxon>Fungi</taxon>
        <taxon>Dikarya</taxon>
        <taxon>Ascomycota</taxon>
        <taxon>Pezizomycotina</taxon>
        <taxon>Sordariomycetes</taxon>
        <taxon>Xylariomycetidae</taxon>
        <taxon>Xylariales</taxon>
        <taxon>Xylariaceae</taxon>
        <taxon>Anthostomella</taxon>
    </lineage>
</organism>
<name>A0AAI8VJY0_9PEZI</name>
<reference evidence="1" key="1">
    <citation type="submission" date="2023-10" db="EMBL/GenBank/DDBJ databases">
        <authorList>
            <person name="Hackl T."/>
        </authorList>
    </citation>
    <scope>NUCLEOTIDE SEQUENCE</scope>
</reference>
<keyword evidence="2" id="KW-1185">Reference proteome</keyword>
<protein>
    <submittedName>
        <fullName evidence="1">Uu.00g000510.m01.CDS01</fullName>
    </submittedName>
</protein>
<gene>
    <name evidence="1" type="ORF">KHLLAP_LOCUS6389</name>
</gene>
<dbReference type="Gene3D" id="1.25.40.20">
    <property type="entry name" value="Ankyrin repeat-containing domain"/>
    <property type="match status" value="1"/>
</dbReference>
<sequence>MYLLDLPLECFRCILSEVILDVGFQQCLTLRLVNGLFDREVMIAIGNAKLLETFPAVADKSICSHPLFTRYPGYVDFLGSYLLCQPRPQEPWNATIPALLNRVVDEVMAEEGLDVDHPSRAEFLRPLCRDAVEKSGFEALPRFCTQSLFRRGIDVGTEDLSIIVFLAKLLLGRGQNSDANIKTWSMRRSRVFGTLLGVASQSGRIDLIRAILKDGPAIPGESPEVQVNGALGALVGAVEGRQEGTLRALLEPEFRTLRSRREMASALMRSIGTGQVNLALLLLASGELRLSGRSEILSRGFTEACCRGYVDVADAMWECGVRPGLGVQQYAAWFSQEAILRSFFNKGVRPDTLALRAAAMTGNTNIAQILVDGGAQVRPMEWCQILTVAVEQRQGEFVRFLFEENIINVETLREDEDSAAELMMHSCVCGDLFMIKTLVAGGMPVGGETYRPRPPILCAHMGGQSHIVEALLELGATMIDPLESDLKGEFEAGRLPREWPPKKIRPTVNGILRWEVMPGGLAEDEWGT</sequence>
<proteinExistence type="predicted"/>
<dbReference type="EMBL" id="CAUWAG010000008">
    <property type="protein sequence ID" value="CAJ2505921.1"/>
    <property type="molecule type" value="Genomic_DNA"/>
</dbReference>
<comment type="caution">
    <text evidence="1">The sequence shown here is derived from an EMBL/GenBank/DDBJ whole genome shotgun (WGS) entry which is preliminary data.</text>
</comment>